<comment type="caution">
    <text evidence="2">The sequence shown here is derived from an EMBL/GenBank/DDBJ whole genome shotgun (WGS) entry which is preliminary data.</text>
</comment>
<reference evidence="2 3" key="1">
    <citation type="submission" date="2020-08" db="EMBL/GenBank/DDBJ databases">
        <title>The Agave Microbiome: Exploring the role of microbial communities in plant adaptations to desert environments.</title>
        <authorList>
            <person name="Partida-Martinez L.P."/>
        </authorList>
    </citation>
    <scope>NUCLEOTIDE SEQUENCE [LARGE SCALE GENOMIC DNA]</scope>
    <source>
        <strain evidence="2 3">AT3.2</strain>
    </source>
</reference>
<dbReference type="AlphaFoldDB" id="A0A7W9WZP9"/>
<proteinExistence type="predicted"/>
<organism evidence="2 3">
    <name type="scientific">Massilia aurea</name>
    <dbReference type="NCBI Taxonomy" id="373040"/>
    <lineage>
        <taxon>Bacteria</taxon>
        <taxon>Pseudomonadati</taxon>
        <taxon>Pseudomonadota</taxon>
        <taxon>Betaproteobacteria</taxon>
        <taxon>Burkholderiales</taxon>
        <taxon>Oxalobacteraceae</taxon>
        <taxon>Telluria group</taxon>
        <taxon>Massilia</taxon>
    </lineage>
</organism>
<dbReference type="RefSeq" id="WP_183553769.1">
    <property type="nucleotide sequence ID" value="NZ_JACHBX010000002.1"/>
</dbReference>
<evidence type="ECO:0000313" key="3">
    <source>
        <dbReference type="Proteomes" id="UP000540787"/>
    </source>
</evidence>
<protein>
    <recommendedName>
        <fullName evidence="4">DUF5666 domain-containing protein</fullName>
    </recommendedName>
</protein>
<accession>A0A7W9WZP9</accession>
<evidence type="ECO:0000256" key="1">
    <source>
        <dbReference type="SAM" id="SignalP"/>
    </source>
</evidence>
<feature type="chain" id="PRO_5031256883" description="DUF5666 domain-containing protein" evidence="1">
    <location>
        <begin position="22"/>
        <end position="147"/>
    </location>
</feature>
<keyword evidence="1" id="KW-0732">Signal</keyword>
<evidence type="ECO:0008006" key="4">
    <source>
        <dbReference type="Google" id="ProtNLM"/>
    </source>
</evidence>
<keyword evidence="3" id="KW-1185">Reference proteome</keyword>
<sequence length="147" mass="15310">MRLHSLLAITLAAAIAAPSQAAAPGPSDTVLSVGSIVLLVPFSVVYLSAKTVSEGSQAAIDVSKRWSVVTVRPEGDKTALELHSNDQQLKIDMAIQTRIAQNEAIKAGDRIDIEAIGKAGYAVKKGKATIALLAEPGTGMAHSRPRS</sequence>
<name>A0A7W9WZP9_9BURK</name>
<dbReference type="Proteomes" id="UP000540787">
    <property type="component" value="Unassembled WGS sequence"/>
</dbReference>
<dbReference type="EMBL" id="JACHBX010000002">
    <property type="protein sequence ID" value="MBB6133761.1"/>
    <property type="molecule type" value="Genomic_DNA"/>
</dbReference>
<feature type="signal peptide" evidence="1">
    <location>
        <begin position="1"/>
        <end position="21"/>
    </location>
</feature>
<gene>
    <name evidence="2" type="ORF">HD842_001903</name>
</gene>
<evidence type="ECO:0000313" key="2">
    <source>
        <dbReference type="EMBL" id="MBB6133761.1"/>
    </source>
</evidence>